<keyword evidence="6" id="KW-0472">Membrane</keyword>
<dbReference type="PANTHER" id="PTHR24249">
    <property type="entry name" value="HISTAMINE RECEPTOR-RELATED G-PROTEIN COUPLED RECEPTOR"/>
    <property type="match status" value="1"/>
</dbReference>
<keyword evidence="5" id="KW-0807">Transducer</keyword>
<dbReference type="PANTHER" id="PTHR24249:SF372">
    <property type="entry name" value="G-PROTEIN COUPLED RECEPTORS FAMILY 1 PROFILE DOMAIN-CONTAINING PROTEIN"/>
    <property type="match status" value="1"/>
</dbReference>
<dbReference type="GO" id="GO:0004930">
    <property type="term" value="F:G protein-coupled receptor activity"/>
    <property type="evidence" value="ECO:0007669"/>
    <property type="project" value="UniProtKB-KW"/>
</dbReference>
<protein>
    <recommendedName>
        <fullName evidence="9">G-protein coupled receptors family 1 profile domain-containing protein</fullName>
    </recommendedName>
</protein>
<dbReference type="Proteomes" id="UP000762676">
    <property type="component" value="Unassembled WGS sequence"/>
</dbReference>
<sequence>MWLSGWASCDALLVKRVFCGLFGWMGSALVVWSAFIIVIMTSLRFLSLVKPLYYRTQITTAKVVKASVGTLIFCLVFFLPPFTGYTAPYSCASAMPSTFNRKPELLLITTDWVSKGSGVRLLVDTVTNLDHQNNTVHSVSMSLLFLSPLFNPIVYGVFNRLFRQNLFELLRVMFSCRWWRQCRKLNVDDRATRNRTPAIDSYAHVVSTVSRGYRLSRTTSQGQGEGIPTQTSYGVVHTDGEEIITQTRLNKIFIVSAHQFDSERVGEQQMS</sequence>
<keyword evidence="4" id="KW-0675">Receptor</keyword>
<evidence type="ECO:0000256" key="6">
    <source>
        <dbReference type="SAM" id="Phobius"/>
    </source>
</evidence>
<dbReference type="EMBL" id="BMAT01007037">
    <property type="protein sequence ID" value="GFS24837.1"/>
    <property type="molecule type" value="Genomic_DNA"/>
</dbReference>
<evidence type="ECO:0000313" key="7">
    <source>
        <dbReference type="EMBL" id="GFS24837.1"/>
    </source>
</evidence>
<keyword evidence="2" id="KW-1003">Cell membrane</keyword>
<organism evidence="7 8">
    <name type="scientific">Elysia marginata</name>
    <dbReference type="NCBI Taxonomy" id="1093978"/>
    <lineage>
        <taxon>Eukaryota</taxon>
        <taxon>Metazoa</taxon>
        <taxon>Spiralia</taxon>
        <taxon>Lophotrochozoa</taxon>
        <taxon>Mollusca</taxon>
        <taxon>Gastropoda</taxon>
        <taxon>Heterobranchia</taxon>
        <taxon>Euthyneura</taxon>
        <taxon>Panpulmonata</taxon>
        <taxon>Sacoglossa</taxon>
        <taxon>Placobranchoidea</taxon>
        <taxon>Plakobranchidae</taxon>
        <taxon>Elysia</taxon>
    </lineage>
</organism>
<proteinExistence type="predicted"/>
<evidence type="ECO:0008006" key="9">
    <source>
        <dbReference type="Google" id="ProtNLM"/>
    </source>
</evidence>
<gene>
    <name evidence="7" type="ORF">ElyMa_003426500</name>
</gene>
<dbReference type="Gene3D" id="1.20.1070.10">
    <property type="entry name" value="Rhodopsin 7-helix transmembrane proteins"/>
    <property type="match status" value="2"/>
</dbReference>
<evidence type="ECO:0000256" key="1">
    <source>
        <dbReference type="ARBA" id="ARBA00004651"/>
    </source>
</evidence>
<evidence type="ECO:0000313" key="8">
    <source>
        <dbReference type="Proteomes" id="UP000762676"/>
    </source>
</evidence>
<accession>A0AAV4JVA7</accession>
<evidence type="ECO:0000256" key="5">
    <source>
        <dbReference type="ARBA" id="ARBA00023224"/>
    </source>
</evidence>
<name>A0AAV4JVA7_9GAST</name>
<comment type="subcellular location">
    <subcellularLocation>
        <location evidence="1">Cell membrane</location>
        <topology evidence="1">Multi-pass membrane protein</topology>
    </subcellularLocation>
</comment>
<dbReference type="SUPFAM" id="SSF81321">
    <property type="entry name" value="Family A G protein-coupled receptor-like"/>
    <property type="match status" value="1"/>
</dbReference>
<feature type="transmembrane region" description="Helical" evidence="6">
    <location>
        <begin position="139"/>
        <end position="158"/>
    </location>
</feature>
<keyword evidence="8" id="KW-1185">Reference proteome</keyword>
<evidence type="ECO:0000256" key="2">
    <source>
        <dbReference type="ARBA" id="ARBA00022475"/>
    </source>
</evidence>
<dbReference type="GO" id="GO:0005886">
    <property type="term" value="C:plasma membrane"/>
    <property type="evidence" value="ECO:0007669"/>
    <property type="project" value="UniProtKB-SubCell"/>
</dbReference>
<keyword evidence="3" id="KW-0297">G-protein coupled receptor</keyword>
<dbReference type="InterPro" id="IPR050569">
    <property type="entry name" value="TAAR"/>
</dbReference>
<reference evidence="7 8" key="1">
    <citation type="journal article" date="2021" name="Elife">
        <title>Chloroplast acquisition without the gene transfer in kleptoplastic sea slugs, Plakobranchus ocellatus.</title>
        <authorList>
            <person name="Maeda T."/>
            <person name="Takahashi S."/>
            <person name="Yoshida T."/>
            <person name="Shimamura S."/>
            <person name="Takaki Y."/>
            <person name="Nagai Y."/>
            <person name="Toyoda A."/>
            <person name="Suzuki Y."/>
            <person name="Arimoto A."/>
            <person name="Ishii H."/>
            <person name="Satoh N."/>
            <person name="Nishiyama T."/>
            <person name="Hasebe M."/>
            <person name="Maruyama T."/>
            <person name="Minagawa J."/>
            <person name="Obokata J."/>
            <person name="Shigenobu S."/>
        </authorList>
    </citation>
    <scope>NUCLEOTIDE SEQUENCE [LARGE SCALE GENOMIC DNA]</scope>
</reference>
<evidence type="ECO:0000256" key="3">
    <source>
        <dbReference type="ARBA" id="ARBA00023040"/>
    </source>
</evidence>
<dbReference type="AlphaFoldDB" id="A0AAV4JVA7"/>
<dbReference type="CDD" id="cd00637">
    <property type="entry name" value="7tm_classA_rhodopsin-like"/>
    <property type="match status" value="1"/>
</dbReference>
<evidence type="ECO:0000256" key="4">
    <source>
        <dbReference type="ARBA" id="ARBA00023170"/>
    </source>
</evidence>
<feature type="transmembrane region" description="Helical" evidence="6">
    <location>
        <begin position="21"/>
        <end position="43"/>
    </location>
</feature>
<keyword evidence="6" id="KW-1133">Transmembrane helix</keyword>
<comment type="caution">
    <text evidence="7">The sequence shown here is derived from an EMBL/GenBank/DDBJ whole genome shotgun (WGS) entry which is preliminary data.</text>
</comment>
<keyword evidence="6" id="KW-0812">Transmembrane</keyword>
<feature type="transmembrane region" description="Helical" evidence="6">
    <location>
        <begin position="63"/>
        <end position="80"/>
    </location>
</feature>